<gene>
    <name evidence="2" type="ORF">J2S17_005766</name>
</gene>
<protein>
    <submittedName>
        <fullName evidence="2">ATP-dependent protease</fullName>
    </submittedName>
</protein>
<keyword evidence="3" id="KW-1185">Reference proteome</keyword>
<reference evidence="2 3" key="1">
    <citation type="submission" date="2023-07" db="EMBL/GenBank/DDBJ databases">
        <title>Genomic Encyclopedia of Type Strains, Phase IV (KMG-IV): sequencing the most valuable type-strain genomes for metagenomic binning, comparative biology and taxonomic classification.</title>
        <authorList>
            <person name="Goeker M."/>
        </authorList>
    </citation>
    <scope>NUCLEOTIDE SEQUENCE [LARGE SCALE GENOMIC DNA]</scope>
    <source>
        <strain evidence="2 3">DSM 23494</strain>
    </source>
</reference>
<dbReference type="InterPro" id="IPR008269">
    <property type="entry name" value="Lon_proteolytic"/>
</dbReference>
<sequence length="93" mass="10208">MLSSVVANGELQNDIPISVTGAISNTGMVKEVGYIKEKVLIADKDGFSHMIIPIANLNEANKIKEKQNLHIQIIGVRNVDKAIQLIKDLNSRK</sequence>
<keyword evidence="2" id="KW-0378">Hydrolase</keyword>
<dbReference type="Gene3D" id="3.30.230.10">
    <property type="match status" value="1"/>
</dbReference>
<dbReference type="GO" id="GO:0006508">
    <property type="term" value="P:proteolysis"/>
    <property type="evidence" value="ECO:0007669"/>
    <property type="project" value="UniProtKB-KW"/>
</dbReference>
<comment type="caution">
    <text evidence="2">The sequence shown here is derived from an EMBL/GenBank/DDBJ whole genome shotgun (WGS) entry which is preliminary data.</text>
</comment>
<dbReference type="Pfam" id="PF05362">
    <property type="entry name" value="Lon_C"/>
    <property type="match status" value="1"/>
</dbReference>
<feature type="domain" description="Lon proteolytic" evidence="1">
    <location>
        <begin position="2"/>
        <end position="84"/>
    </location>
</feature>
<organism evidence="2 3">
    <name type="scientific">Cytobacillus purgationiresistens</name>
    <dbReference type="NCBI Taxonomy" id="863449"/>
    <lineage>
        <taxon>Bacteria</taxon>
        <taxon>Bacillati</taxon>
        <taxon>Bacillota</taxon>
        <taxon>Bacilli</taxon>
        <taxon>Bacillales</taxon>
        <taxon>Bacillaceae</taxon>
        <taxon>Cytobacillus</taxon>
    </lineage>
</organism>
<keyword evidence="2" id="KW-0645">Protease</keyword>
<dbReference type="Proteomes" id="UP001238088">
    <property type="component" value="Unassembled WGS sequence"/>
</dbReference>
<name>A0ABU0ASR8_9BACI</name>
<dbReference type="PANTHER" id="PTHR10046">
    <property type="entry name" value="ATP DEPENDENT LON PROTEASE FAMILY MEMBER"/>
    <property type="match status" value="1"/>
</dbReference>
<accession>A0ABU0ASR8</accession>
<dbReference type="InterPro" id="IPR014721">
    <property type="entry name" value="Ribsml_uS5_D2-typ_fold_subgr"/>
</dbReference>
<dbReference type="EMBL" id="JAUSUB010000052">
    <property type="protein sequence ID" value="MDQ0273817.1"/>
    <property type="molecule type" value="Genomic_DNA"/>
</dbReference>
<dbReference type="InterPro" id="IPR027065">
    <property type="entry name" value="Lon_Prtase"/>
</dbReference>
<proteinExistence type="predicted"/>
<evidence type="ECO:0000313" key="3">
    <source>
        <dbReference type="Proteomes" id="UP001238088"/>
    </source>
</evidence>
<dbReference type="GO" id="GO:0008233">
    <property type="term" value="F:peptidase activity"/>
    <property type="evidence" value="ECO:0007669"/>
    <property type="project" value="UniProtKB-KW"/>
</dbReference>
<evidence type="ECO:0000259" key="1">
    <source>
        <dbReference type="Pfam" id="PF05362"/>
    </source>
</evidence>
<dbReference type="PRINTS" id="PR00830">
    <property type="entry name" value="ENDOLAPTASE"/>
</dbReference>
<dbReference type="InterPro" id="IPR020568">
    <property type="entry name" value="Ribosomal_Su5_D2-typ_SF"/>
</dbReference>
<evidence type="ECO:0000313" key="2">
    <source>
        <dbReference type="EMBL" id="MDQ0273817.1"/>
    </source>
</evidence>
<dbReference type="SUPFAM" id="SSF54211">
    <property type="entry name" value="Ribosomal protein S5 domain 2-like"/>
    <property type="match status" value="1"/>
</dbReference>